<dbReference type="Pfam" id="PF00021">
    <property type="entry name" value="UPAR_LY6"/>
    <property type="match status" value="1"/>
</dbReference>
<dbReference type="EMBL" id="DS469539">
    <property type="protein sequence ID" value="EDO45036.1"/>
    <property type="molecule type" value="Genomic_DNA"/>
</dbReference>
<feature type="chain" id="PRO_5002711539" description="UPAR/Ly6 domain-containing protein" evidence="1">
    <location>
        <begin position="27"/>
        <end position="161"/>
    </location>
</feature>
<protein>
    <recommendedName>
        <fullName evidence="2">UPAR/Ly6 domain-containing protein</fullName>
    </recommendedName>
</protein>
<name>A7RU85_NEMVE</name>
<dbReference type="InParanoid" id="A7RU85"/>
<dbReference type="AlphaFoldDB" id="A7RU85"/>
<dbReference type="SUPFAM" id="SSF57302">
    <property type="entry name" value="Snake toxin-like"/>
    <property type="match status" value="1"/>
</dbReference>
<dbReference type="HOGENOM" id="CLU_1645731_0_0_1"/>
<sequence>MTRAISTSGFIIIVALTVVLSTPAESIKCYGCLSNSTTSCHTSVIDCPGHHDACHAVHFTLSRPGFSVGIYHKQCSFLDFCPSLCQRYNQTGAVSACEVECCVTDLCNARFGPTNYAVMFDGDSSDSKFASPRWYTVALLALLARCGADLLGFLASLYGEQ</sequence>
<feature type="signal peptide" evidence="1">
    <location>
        <begin position="1"/>
        <end position="26"/>
    </location>
</feature>
<reference evidence="3 4" key="1">
    <citation type="journal article" date="2007" name="Science">
        <title>Sea anemone genome reveals ancestral eumetazoan gene repertoire and genomic organization.</title>
        <authorList>
            <person name="Putnam N.H."/>
            <person name="Srivastava M."/>
            <person name="Hellsten U."/>
            <person name="Dirks B."/>
            <person name="Chapman J."/>
            <person name="Salamov A."/>
            <person name="Terry A."/>
            <person name="Shapiro H."/>
            <person name="Lindquist E."/>
            <person name="Kapitonov V.V."/>
            <person name="Jurka J."/>
            <person name="Genikhovich G."/>
            <person name="Grigoriev I.V."/>
            <person name="Lucas S.M."/>
            <person name="Steele R.E."/>
            <person name="Finnerty J.R."/>
            <person name="Technau U."/>
            <person name="Martindale M.Q."/>
            <person name="Rokhsar D.S."/>
        </authorList>
    </citation>
    <scope>NUCLEOTIDE SEQUENCE [LARGE SCALE GENOMIC DNA]</scope>
    <source>
        <strain evidence="4">CH2 X CH6</strain>
    </source>
</reference>
<keyword evidence="1" id="KW-0732">Signal</keyword>
<dbReference type="PhylomeDB" id="A7RU85"/>
<accession>A7RU85</accession>
<keyword evidence="4" id="KW-1185">Reference proteome</keyword>
<dbReference type="Gene3D" id="2.10.60.10">
    <property type="entry name" value="CD59"/>
    <property type="match status" value="1"/>
</dbReference>
<feature type="domain" description="UPAR/Ly6" evidence="2">
    <location>
        <begin position="26"/>
        <end position="109"/>
    </location>
</feature>
<gene>
    <name evidence="3" type="ORF">NEMVEDRAFT_v1g202245</name>
</gene>
<evidence type="ECO:0000313" key="3">
    <source>
        <dbReference type="EMBL" id="EDO45036.1"/>
    </source>
</evidence>
<proteinExistence type="predicted"/>
<evidence type="ECO:0000256" key="1">
    <source>
        <dbReference type="SAM" id="SignalP"/>
    </source>
</evidence>
<dbReference type="KEGG" id="nve:5517001"/>
<dbReference type="Proteomes" id="UP000001593">
    <property type="component" value="Unassembled WGS sequence"/>
</dbReference>
<evidence type="ECO:0000313" key="4">
    <source>
        <dbReference type="Proteomes" id="UP000001593"/>
    </source>
</evidence>
<organism evidence="3 4">
    <name type="scientific">Nematostella vectensis</name>
    <name type="common">Starlet sea anemone</name>
    <dbReference type="NCBI Taxonomy" id="45351"/>
    <lineage>
        <taxon>Eukaryota</taxon>
        <taxon>Metazoa</taxon>
        <taxon>Cnidaria</taxon>
        <taxon>Anthozoa</taxon>
        <taxon>Hexacorallia</taxon>
        <taxon>Actiniaria</taxon>
        <taxon>Edwardsiidae</taxon>
        <taxon>Nematostella</taxon>
    </lineage>
</organism>
<dbReference type="GO" id="GO:0098552">
    <property type="term" value="C:side of membrane"/>
    <property type="evidence" value="ECO:0007669"/>
    <property type="project" value="UniProtKB-KW"/>
</dbReference>
<dbReference type="InterPro" id="IPR016054">
    <property type="entry name" value="LY6_UPA_recep-like"/>
</dbReference>
<dbReference type="InterPro" id="IPR045860">
    <property type="entry name" value="Snake_toxin-like_sf"/>
</dbReference>
<evidence type="ECO:0000259" key="2">
    <source>
        <dbReference type="Pfam" id="PF00021"/>
    </source>
</evidence>